<reference evidence="1 2" key="1">
    <citation type="submission" date="2013-09" db="EMBL/GenBank/DDBJ databases">
        <title>Corchorus capsularis genome sequencing.</title>
        <authorList>
            <person name="Alam M."/>
            <person name="Haque M.S."/>
            <person name="Islam M.S."/>
            <person name="Emdad E.M."/>
            <person name="Islam M.M."/>
            <person name="Ahmed B."/>
            <person name="Halim A."/>
            <person name="Hossen Q.M.M."/>
            <person name="Hossain M.Z."/>
            <person name="Ahmed R."/>
            <person name="Khan M.M."/>
            <person name="Islam R."/>
            <person name="Rashid M.M."/>
            <person name="Khan S.A."/>
            <person name="Rahman M.S."/>
            <person name="Alam M."/>
        </authorList>
    </citation>
    <scope>NUCLEOTIDE SEQUENCE [LARGE SCALE GENOMIC DNA]</scope>
    <source>
        <strain evidence="2">cv. CVL-1</strain>
        <tissue evidence="1">Whole seedling</tissue>
    </source>
</reference>
<evidence type="ECO:0000313" key="2">
    <source>
        <dbReference type="Proteomes" id="UP000188268"/>
    </source>
</evidence>
<evidence type="ECO:0000313" key="1">
    <source>
        <dbReference type="EMBL" id="OMO89367.1"/>
    </source>
</evidence>
<proteinExistence type="predicted"/>
<keyword evidence="2" id="KW-1185">Reference proteome</keyword>
<name>A0A1R3J3F7_COCAP</name>
<accession>A0A1R3J3F7</accession>
<gene>
    <name evidence="1" type="ORF">CCACVL1_07880</name>
</gene>
<protein>
    <submittedName>
        <fullName evidence="1">Uncharacterized protein</fullName>
    </submittedName>
</protein>
<comment type="caution">
    <text evidence="1">The sequence shown here is derived from an EMBL/GenBank/DDBJ whole genome shotgun (WGS) entry which is preliminary data.</text>
</comment>
<sequence>MTRGNRVIVVGVDLELQLISSRSPRRGAGYVVGRVVKKHAKMPGYEHHPH</sequence>
<dbReference type="EMBL" id="AWWV01008735">
    <property type="protein sequence ID" value="OMO89367.1"/>
    <property type="molecule type" value="Genomic_DNA"/>
</dbReference>
<dbReference type="AlphaFoldDB" id="A0A1R3J3F7"/>
<dbReference type="Gramene" id="OMO89367">
    <property type="protein sequence ID" value="OMO89367"/>
    <property type="gene ID" value="CCACVL1_07880"/>
</dbReference>
<organism evidence="1 2">
    <name type="scientific">Corchorus capsularis</name>
    <name type="common">Jute</name>
    <dbReference type="NCBI Taxonomy" id="210143"/>
    <lineage>
        <taxon>Eukaryota</taxon>
        <taxon>Viridiplantae</taxon>
        <taxon>Streptophyta</taxon>
        <taxon>Embryophyta</taxon>
        <taxon>Tracheophyta</taxon>
        <taxon>Spermatophyta</taxon>
        <taxon>Magnoliopsida</taxon>
        <taxon>eudicotyledons</taxon>
        <taxon>Gunneridae</taxon>
        <taxon>Pentapetalae</taxon>
        <taxon>rosids</taxon>
        <taxon>malvids</taxon>
        <taxon>Malvales</taxon>
        <taxon>Malvaceae</taxon>
        <taxon>Grewioideae</taxon>
        <taxon>Apeibeae</taxon>
        <taxon>Corchorus</taxon>
    </lineage>
</organism>
<dbReference type="Proteomes" id="UP000188268">
    <property type="component" value="Unassembled WGS sequence"/>
</dbReference>